<dbReference type="GO" id="GO:0009229">
    <property type="term" value="P:thiamine diphosphate biosynthetic process"/>
    <property type="evidence" value="ECO:0007669"/>
    <property type="project" value="UniProtKB-UniRule"/>
</dbReference>
<accession>A0A6M8SRG6</accession>
<dbReference type="HAMAP" id="MF_00097">
    <property type="entry name" value="TMP_synthase"/>
    <property type="match status" value="1"/>
</dbReference>
<feature type="binding site" evidence="9">
    <location>
        <begin position="195"/>
        <end position="196"/>
    </location>
    <ligand>
        <name>2-[(2R,5Z)-2-carboxy-4-methylthiazol-5(2H)-ylidene]ethyl phosphate</name>
        <dbReference type="ChEBI" id="CHEBI:62899"/>
    </ligand>
</feature>
<feature type="binding site" evidence="9">
    <location>
        <position position="114"/>
    </location>
    <ligand>
        <name>4-amino-2-methyl-5-(diphosphooxymethyl)pyrimidine</name>
        <dbReference type="ChEBI" id="CHEBI:57841"/>
    </ligand>
</feature>
<organism evidence="13 14">
    <name type="scientific">Deefgea piscis</name>
    <dbReference type="NCBI Taxonomy" id="2739061"/>
    <lineage>
        <taxon>Bacteria</taxon>
        <taxon>Pseudomonadati</taxon>
        <taxon>Pseudomonadota</taxon>
        <taxon>Betaproteobacteria</taxon>
        <taxon>Neisseriales</taxon>
        <taxon>Chitinibacteraceae</taxon>
        <taxon>Deefgea</taxon>
    </lineage>
</organism>
<comment type="catalytic activity">
    <reaction evidence="7 9 10">
        <text>2-(2-carboxy-4-methylthiazol-5-yl)ethyl phosphate + 4-amino-2-methyl-5-(diphosphooxymethyl)pyrimidine + 2 H(+) = thiamine phosphate + CO2 + diphosphate</text>
        <dbReference type="Rhea" id="RHEA:47848"/>
        <dbReference type="ChEBI" id="CHEBI:15378"/>
        <dbReference type="ChEBI" id="CHEBI:16526"/>
        <dbReference type="ChEBI" id="CHEBI:33019"/>
        <dbReference type="ChEBI" id="CHEBI:37575"/>
        <dbReference type="ChEBI" id="CHEBI:57841"/>
        <dbReference type="ChEBI" id="CHEBI:62890"/>
        <dbReference type="EC" id="2.5.1.3"/>
    </reaction>
</comment>
<dbReference type="Pfam" id="PF02581">
    <property type="entry name" value="TMP-TENI"/>
    <property type="match status" value="1"/>
</dbReference>
<dbReference type="AlphaFoldDB" id="A0A6M8SRG6"/>
<comment type="pathway">
    <text evidence="1 9 11">Cofactor biosynthesis; thiamine diphosphate biosynthesis; thiamine phosphate from 4-amino-2-methyl-5-diphosphomethylpyrimidine and 4-methyl-5-(2-phosphoethyl)-thiazole: step 1/1.</text>
</comment>
<dbReference type="GO" id="GO:0004789">
    <property type="term" value="F:thiamine-phosphate diphosphorylase activity"/>
    <property type="evidence" value="ECO:0007669"/>
    <property type="project" value="UniProtKB-UniRule"/>
</dbReference>
<dbReference type="Proteomes" id="UP000504844">
    <property type="component" value="Chromosome"/>
</dbReference>
<protein>
    <recommendedName>
        <fullName evidence="9">Thiamine-phosphate synthase</fullName>
        <shortName evidence="9">TP synthase</shortName>
        <shortName evidence="9">TPS</shortName>
        <ecNumber evidence="9">2.5.1.3</ecNumber>
    </recommendedName>
    <alternativeName>
        <fullName evidence="9">Thiamine-phosphate pyrophosphorylase</fullName>
        <shortName evidence="9">TMP pyrophosphorylase</shortName>
        <shortName evidence="9">TMP-PPase</shortName>
    </alternativeName>
</protein>
<feature type="binding site" evidence="9">
    <location>
        <position position="95"/>
    </location>
    <ligand>
        <name>Mg(2+)</name>
        <dbReference type="ChEBI" id="CHEBI:18420"/>
    </ligand>
</feature>
<dbReference type="InterPro" id="IPR034291">
    <property type="entry name" value="TMP_synthase"/>
</dbReference>
<feature type="binding site" evidence="9">
    <location>
        <position position="175"/>
    </location>
    <ligand>
        <name>2-[(2R,5Z)-2-carboxy-4-methylthiazol-5(2H)-ylidene]ethyl phosphate</name>
        <dbReference type="ChEBI" id="CHEBI:62899"/>
    </ligand>
</feature>
<evidence type="ECO:0000256" key="8">
    <source>
        <dbReference type="ARBA" id="ARBA00047883"/>
    </source>
</evidence>
<keyword evidence="3 9" id="KW-0479">Metal-binding</keyword>
<dbReference type="InterPro" id="IPR036206">
    <property type="entry name" value="ThiamineP_synth_sf"/>
</dbReference>
<evidence type="ECO:0000313" key="13">
    <source>
        <dbReference type="EMBL" id="QKJ67785.1"/>
    </source>
</evidence>
<keyword evidence="2 9" id="KW-0808">Transferase</keyword>
<dbReference type="CDD" id="cd00564">
    <property type="entry name" value="TMP_TenI"/>
    <property type="match status" value="1"/>
</dbReference>
<feature type="domain" description="Thiamine phosphate synthase/TenI" evidence="12">
    <location>
        <begin position="12"/>
        <end position="198"/>
    </location>
</feature>
<dbReference type="KEGG" id="dee:HQN60_14235"/>
<gene>
    <name evidence="9 13" type="primary">thiE</name>
    <name evidence="13" type="ORF">HQN60_14235</name>
</gene>
<dbReference type="UniPathway" id="UPA00060">
    <property type="reaction ID" value="UER00141"/>
</dbReference>
<evidence type="ECO:0000256" key="2">
    <source>
        <dbReference type="ARBA" id="ARBA00022679"/>
    </source>
</evidence>
<keyword evidence="14" id="KW-1185">Reference proteome</keyword>
<comment type="catalytic activity">
    <reaction evidence="6 9 10">
        <text>4-methyl-5-(2-phosphooxyethyl)-thiazole + 4-amino-2-methyl-5-(diphosphooxymethyl)pyrimidine + H(+) = thiamine phosphate + diphosphate</text>
        <dbReference type="Rhea" id="RHEA:22328"/>
        <dbReference type="ChEBI" id="CHEBI:15378"/>
        <dbReference type="ChEBI" id="CHEBI:33019"/>
        <dbReference type="ChEBI" id="CHEBI:37575"/>
        <dbReference type="ChEBI" id="CHEBI:57841"/>
        <dbReference type="ChEBI" id="CHEBI:58296"/>
        <dbReference type="EC" id="2.5.1.3"/>
    </reaction>
</comment>
<feature type="binding site" evidence="9">
    <location>
        <position position="76"/>
    </location>
    <ligand>
        <name>Mg(2+)</name>
        <dbReference type="ChEBI" id="CHEBI:18420"/>
    </ligand>
</feature>
<comment type="caution">
    <text evidence="9">Lacks conserved residue(s) required for the propagation of feature annotation.</text>
</comment>
<feature type="binding site" evidence="9">
    <location>
        <position position="75"/>
    </location>
    <ligand>
        <name>4-amino-2-methyl-5-(diphosphooxymethyl)pyrimidine</name>
        <dbReference type="ChEBI" id="CHEBI:57841"/>
    </ligand>
</feature>
<evidence type="ECO:0000256" key="10">
    <source>
        <dbReference type="RuleBase" id="RU003826"/>
    </source>
</evidence>
<evidence type="ECO:0000256" key="6">
    <source>
        <dbReference type="ARBA" id="ARBA00047334"/>
    </source>
</evidence>
<proteinExistence type="inferred from homology"/>
<comment type="catalytic activity">
    <reaction evidence="8 9 10">
        <text>2-[(2R,5Z)-2-carboxy-4-methylthiazol-5(2H)-ylidene]ethyl phosphate + 4-amino-2-methyl-5-(diphosphooxymethyl)pyrimidine + 2 H(+) = thiamine phosphate + CO2 + diphosphate</text>
        <dbReference type="Rhea" id="RHEA:47844"/>
        <dbReference type="ChEBI" id="CHEBI:15378"/>
        <dbReference type="ChEBI" id="CHEBI:16526"/>
        <dbReference type="ChEBI" id="CHEBI:33019"/>
        <dbReference type="ChEBI" id="CHEBI:37575"/>
        <dbReference type="ChEBI" id="CHEBI:57841"/>
        <dbReference type="ChEBI" id="CHEBI:62899"/>
        <dbReference type="EC" id="2.5.1.3"/>
    </reaction>
</comment>
<dbReference type="GO" id="GO:0009228">
    <property type="term" value="P:thiamine biosynthetic process"/>
    <property type="evidence" value="ECO:0007669"/>
    <property type="project" value="UniProtKB-KW"/>
</dbReference>
<feature type="binding site" evidence="9">
    <location>
        <begin position="144"/>
        <end position="146"/>
    </location>
    <ligand>
        <name>2-[(2R,5Z)-2-carboxy-4-methylthiazol-5(2H)-ylidene]ethyl phosphate</name>
        <dbReference type="ChEBI" id="CHEBI:62899"/>
    </ligand>
</feature>
<keyword evidence="5 9" id="KW-0784">Thiamine biosynthesis</keyword>
<evidence type="ECO:0000256" key="9">
    <source>
        <dbReference type="HAMAP-Rule" id="MF_00097"/>
    </source>
</evidence>
<comment type="similarity">
    <text evidence="9 10">Belongs to the thiamine-phosphate synthase family.</text>
</comment>
<dbReference type="Gene3D" id="3.20.20.70">
    <property type="entry name" value="Aldolase class I"/>
    <property type="match status" value="1"/>
</dbReference>
<evidence type="ECO:0000256" key="1">
    <source>
        <dbReference type="ARBA" id="ARBA00005165"/>
    </source>
</evidence>
<evidence type="ECO:0000256" key="7">
    <source>
        <dbReference type="ARBA" id="ARBA00047851"/>
    </source>
</evidence>
<evidence type="ECO:0000256" key="4">
    <source>
        <dbReference type="ARBA" id="ARBA00022842"/>
    </source>
</evidence>
<evidence type="ECO:0000256" key="3">
    <source>
        <dbReference type="ARBA" id="ARBA00022723"/>
    </source>
</evidence>
<evidence type="ECO:0000256" key="5">
    <source>
        <dbReference type="ARBA" id="ARBA00022977"/>
    </source>
</evidence>
<dbReference type="InterPro" id="IPR013785">
    <property type="entry name" value="Aldolase_TIM"/>
</dbReference>
<comment type="cofactor">
    <cofactor evidence="9">
        <name>Mg(2+)</name>
        <dbReference type="ChEBI" id="CHEBI:18420"/>
    </cofactor>
    <text evidence="9">Binds 1 Mg(2+) ion per subunit.</text>
</comment>
<evidence type="ECO:0000256" key="11">
    <source>
        <dbReference type="RuleBase" id="RU004253"/>
    </source>
</evidence>
<dbReference type="NCBIfam" id="TIGR00693">
    <property type="entry name" value="thiE"/>
    <property type="match status" value="1"/>
</dbReference>
<comment type="function">
    <text evidence="9">Condenses 4-methyl-5-(beta-hydroxyethyl)thiazole monophosphate (THZ-P) and 2-methyl-4-amino-5-hydroxymethyl pyrimidine pyrophosphate (HMP-PP) to form thiamine monophosphate (TMP).</text>
</comment>
<dbReference type="RefSeq" id="WP_173534286.1">
    <property type="nucleotide sequence ID" value="NZ_CP054143.1"/>
</dbReference>
<dbReference type="EMBL" id="CP054143">
    <property type="protein sequence ID" value="QKJ67785.1"/>
    <property type="molecule type" value="Genomic_DNA"/>
</dbReference>
<dbReference type="InterPro" id="IPR022998">
    <property type="entry name" value="ThiamineP_synth_TenI"/>
</dbReference>
<name>A0A6M8SRG6_9NEIS</name>
<dbReference type="SUPFAM" id="SSF51391">
    <property type="entry name" value="Thiamin phosphate synthase"/>
    <property type="match status" value="1"/>
</dbReference>
<feature type="binding site" evidence="9">
    <location>
        <position position="147"/>
    </location>
    <ligand>
        <name>4-amino-2-methyl-5-(diphosphooxymethyl)pyrimidine</name>
        <dbReference type="ChEBI" id="CHEBI:57841"/>
    </ligand>
</feature>
<dbReference type="GO" id="GO:0005737">
    <property type="term" value="C:cytoplasm"/>
    <property type="evidence" value="ECO:0007669"/>
    <property type="project" value="TreeGrafter"/>
</dbReference>
<reference evidence="13 14" key="1">
    <citation type="submission" date="2020-05" db="EMBL/GenBank/DDBJ databases">
        <title>Complete genome sequence of Deefgea sp. D17.</title>
        <authorList>
            <person name="Bae J.-W."/>
            <person name="Han J.E."/>
        </authorList>
    </citation>
    <scope>NUCLEOTIDE SEQUENCE [LARGE SCALE GENOMIC DNA]</scope>
    <source>
        <strain evidence="13 14">D17</strain>
    </source>
</reference>
<dbReference type="GO" id="GO:0000287">
    <property type="term" value="F:magnesium ion binding"/>
    <property type="evidence" value="ECO:0007669"/>
    <property type="project" value="UniProtKB-UniRule"/>
</dbReference>
<evidence type="ECO:0000259" key="12">
    <source>
        <dbReference type="Pfam" id="PF02581"/>
    </source>
</evidence>
<evidence type="ECO:0000313" key="14">
    <source>
        <dbReference type="Proteomes" id="UP000504844"/>
    </source>
</evidence>
<dbReference type="EC" id="2.5.1.3" evidence="9"/>
<dbReference type="PANTHER" id="PTHR20857">
    <property type="entry name" value="THIAMINE-PHOSPHATE PYROPHOSPHORYLASE"/>
    <property type="match status" value="1"/>
</dbReference>
<keyword evidence="4 9" id="KW-0460">Magnesium</keyword>
<sequence length="223" mass="23204">MTTTANPIDLSLYLVLDPDLCGGLDEMVSTAKIAAQNGATVVQLRAPQWKKRQWLLAAQALKTVLAPYHVPLIINDQLDIALAMDADGVHVGQQDLPASEVRRLLGPNKIVGLSTNGLAQFHEAEAMYQAGIIDYVGVGPVYPTGTKKDASPVIAVDEVAAMLQNRILPAVVIGGIQAGKVAHLMAQGFDGVAVVSAICGQADIAGATQGLLAEIHAAKGGTK</sequence>
<dbReference type="PANTHER" id="PTHR20857:SF15">
    <property type="entry name" value="THIAMINE-PHOSPHATE SYNTHASE"/>
    <property type="match status" value="1"/>
</dbReference>